<keyword evidence="1" id="KW-0812">Transmembrane</keyword>
<keyword evidence="1" id="KW-1133">Transmembrane helix</keyword>
<organism evidence="2 3">
    <name type="scientific">Pseudogemmobacter lacusdianii</name>
    <dbReference type="NCBI Taxonomy" id="3069608"/>
    <lineage>
        <taxon>Bacteria</taxon>
        <taxon>Pseudomonadati</taxon>
        <taxon>Pseudomonadota</taxon>
        <taxon>Alphaproteobacteria</taxon>
        <taxon>Rhodobacterales</taxon>
        <taxon>Paracoccaceae</taxon>
        <taxon>Pseudogemmobacter</taxon>
    </lineage>
</organism>
<comment type="caution">
    <text evidence="2">The sequence shown here is derived from an EMBL/GenBank/DDBJ whole genome shotgun (WGS) entry which is preliminary data.</text>
</comment>
<keyword evidence="3" id="KW-1185">Reference proteome</keyword>
<proteinExistence type="predicted"/>
<evidence type="ECO:0000256" key="1">
    <source>
        <dbReference type="SAM" id="Phobius"/>
    </source>
</evidence>
<dbReference type="RefSeq" id="WP_306678420.1">
    <property type="nucleotide sequence ID" value="NZ_JAVDBT010000001.1"/>
</dbReference>
<reference evidence="2 3" key="1">
    <citation type="submission" date="2023-08" db="EMBL/GenBank/DDBJ databases">
        <title>Characterization of two Paracoccaceae strains isolated from Phycosphere and proposal of Xinfangfangia lacusdiani sp. nov.</title>
        <authorList>
            <person name="Deng Y."/>
            <person name="Zhang Y.Q."/>
        </authorList>
    </citation>
    <scope>NUCLEOTIDE SEQUENCE [LARGE SCALE GENOMIC DNA]</scope>
    <source>
        <strain evidence="2 3">CPCC 101601</strain>
    </source>
</reference>
<gene>
    <name evidence="2" type="ORF">Q9295_00770</name>
</gene>
<name>A0ABU0VT48_9RHOB</name>
<protein>
    <recommendedName>
        <fullName evidence="4">Pilus assembly protein</fullName>
    </recommendedName>
</protein>
<dbReference type="EMBL" id="JAVDBT010000001">
    <property type="protein sequence ID" value="MDQ2064892.1"/>
    <property type="molecule type" value="Genomic_DNA"/>
</dbReference>
<accession>A0ABU0VT48</accession>
<evidence type="ECO:0008006" key="4">
    <source>
        <dbReference type="Google" id="ProtNLM"/>
    </source>
</evidence>
<evidence type="ECO:0000313" key="2">
    <source>
        <dbReference type="EMBL" id="MDQ2064892.1"/>
    </source>
</evidence>
<dbReference type="Proteomes" id="UP001239680">
    <property type="component" value="Unassembled WGS sequence"/>
</dbReference>
<sequence length="62" mass="6493">MPKMIQSFCRSEDGAVTIDWVMITALIVGLQIAVLLTPMREALLGVSGTIADTVTSAGSALQ</sequence>
<feature type="transmembrane region" description="Helical" evidence="1">
    <location>
        <begin position="20"/>
        <end position="37"/>
    </location>
</feature>
<keyword evidence="1" id="KW-0472">Membrane</keyword>
<evidence type="ECO:0000313" key="3">
    <source>
        <dbReference type="Proteomes" id="UP001239680"/>
    </source>
</evidence>